<proteinExistence type="predicted"/>
<comment type="caution">
    <text evidence="1">The sequence shown here is derived from an EMBL/GenBank/DDBJ whole genome shotgun (WGS) entry which is preliminary data.</text>
</comment>
<protein>
    <submittedName>
        <fullName evidence="1">Uncharacterized protein</fullName>
    </submittedName>
</protein>
<keyword evidence="2" id="KW-1185">Reference proteome</keyword>
<sequence length="197" mass="21834">MKFHLGLGSKARGFFISSPAKKKPLNEEIQVGKLESGFGFRSADYGSKEETFFDSHAFLDSDCEDDFCSVNGDFTPSHGSTPNIQIGNAEKSTEDFIGDSFPDSKFKRSLTSKKKKLADLLQDSFYADQIADGKVDSNKKQIASPKLLNETSYFSATSSTSVVELKTRNKDSKHVKKKKNVHCCLPRLVSTKGRSIR</sequence>
<dbReference type="Proteomes" id="UP000827976">
    <property type="component" value="Chromosome 5"/>
</dbReference>
<organism evidence="1 2">
    <name type="scientific">Dioscorea alata</name>
    <name type="common">Purple yam</name>
    <dbReference type="NCBI Taxonomy" id="55571"/>
    <lineage>
        <taxon>Eukaryota</taxon>
        <taxon>Viridiplantae</taxon>
        <taxon>Streptophyta</taxon>
        <taxon>Embryophyta</taxon>
        <taxon>Tracheophyta</taxon>
        <taxon>Spermatophyta</taxon>
        <taxon>Magnoliopsida</taxon>
        <taxon>Liliopsida</taxon>
        <taxon>Dioscoreales</taxon>
        <taxon>Dioscoreaceae</taxon>
        <taxon>Dioscorea</taxon>
    </lineage>
</organism>
<name>A0ACB7W6L6_DIOAL</name>
<dbReference type="EMBL" id="CM037015">
    <property type="protein sequence ID" value="KAH7683137.1"/>
    <property type="molecule type" value="Genomic_DNA"/>
</dbReference>
<gene>
    <name evidence="1" type="ORF">IHE45_05G162600</name>
</gene>
<reference evidence="2" key="1">
    <citation type="journal article" date="2022" name="Nat. Commun.">
        <title>Chromosome evolution and the genetic basis of agronomically important traits in greater yam.</title>
        <authorList>
            <person name="Bredeson J.V."/>
            <person name="Lyons J.B."/>
            <person name="Oniyinde I.O."/>
            <person name="Okereke N.R."/>
            <person name="Kolade O."/>
            <person name="Nnabue I."/>
            <person name="Nwadili C.O."/>
            <person name="Hribova E."/>
            <person name="Parker M."/>
            <person name="Nwogha J."/>
            <person name="Shu S."/>
            <person name="Carlson J."/>
            <person name="Kariba R."/>
            <person name="Muthemba S."/>
            <person name="Knop K."/>
            <person name="Barton G.J."/>
            <person name="Sherwood A.V."/>
            <person name="Lopez-Montes A."/>
            <person name="Asiedu R."/>
            <person name="Jamnadass R."/>
            <person name="Muchugi A."/>
            <person name="Goodstein D."/>
            <person name="Egesi C.N."/>
            <person name="Featherston J."/>
            <person name="Asfaw A."/>
            <person name="Simpson G.G."/>
            <person name="Dolezel J."/>
            <person name="Hendre P.S."/>
            <person name="Van Deynze A."/>
            <person name="Kumar P.L."/>
            <person name="Obidiegwu J.E."/>
            <person name="Bhattacharjee R."/>
            <person name="Rokhsar D.S."/>
        </authorList>
    </citation>
    <scope>NUCLEOTIDE SEQUENCE [LARGE SCALE GENOMIC DNA]</scope>
    <source>
        <strain evidence="2">cv. TDa95/00328</strain>
    </source>
</reference>
<evidence type="ECO:0000313" key="2">
    <source>
        <dbReference type="Proteomes" id="UP000827976"/>
    </source>
</evidence>
<evidence type="ECO:0000313" key="1">
    <source>
        <dbReference type="EMBL" id="KAH7683137.1"/>
    </source>
</evidence>
<accession>A0ACB7W6L6</accession>